<dbReference type="AlphaFoldDB" id="A0A212JUP1"/>
<dbReference type="EMBL" id="FLUL01000001">
    <property type="protein sequence ID" value="SBW02985.1"/>
    <property type="molecule type" value="Genomic_DNA"/>
</dbReference>
<reference evidence="3" key="1">
    <citation type="submission" date="2016-04" db="EMBL/GenBank/DDBJ databases">
        <authorList>
            <person name="Evans L.H."/>
            <person name="Alamgir A."/>
            <person name="Owens N."/>
            <person name="Weber N.D."/>
            <person name="Virtaneva K."/>
            <person name="Barbian K."/>
            <person name="Babar A."/>
            <person name="Rosenke K."/>
        </authorList>
    </citation>
    <scope>NUCLEOTIDE SEQUENCE</scope>
    <source>
        <strain evidence="3">86-2</strain>
    </source>
</reference>
<dbReference type="InterPro" id="IPR003607">
    <property type="entry name" value="HD/PDEase_dom"/>
</dbReference>
<feature type="transmembrane region" description="Helical" evidence="1">
    <location>
        <begin position="12"/>
        <end position="30"/>
    </location>
</feature>
<dbReference type="NCBIfam" id="TIGR00277">
    <property type="entry name" value="HDIG"/>
    <property type="match status" value="1"/>
</dbReference>
<dbReference type="Pfam" id="PF07698">
    <property type="entry name" value="7TM-7TMR_HD"/>
    <property type="match status" value="1"/>
</dbReference>
<dbReference type="Gene3D" id="1.10.3210.10">
    <property type="entry name" value="Hypothetical protein af1432"/>
    <property type="match status" value="1"/>
</dbReference>
<feature type="transmembrane region" description="Helical" evidence="1">
    <location>
        <begin position="261"/>
        <end position="283"/>
    </location>
</feature>
<keyword evidence="1" id="KW-0472">Membrane</keyword>
<dbReference type="Pfam" id="PF01966">
    <property type="entry name" value="HD"/>
    <property type="match status" value="1"/>
</dbReference>
<dbReference type="SMART" id="SM00471">
    <property type="entry name" value="HDc"/>
    <property type="match status" value="1"/>
</dbReference>
<evidence type="ECO:0000313" key="3">
    <source>
        <dbReference type="EMBL" id="SBW02985.1"/>
    </source>
</evidence>
<dbReference type="RefSeq" id="WP_296949960.1">
    <property type="nucleotide sequence ID" value="NZ_LT599021.1"/>
</dbReference>
<dbReference type="PANTHER" id="PTHR36442">
    <property type="entry name" value="CYCLIC-DI-AMP PHOSPHODIESTERASE PGPH"/>
    <property type="match status" value="1"/>
</dbReference>
<organism evidence="3">
    <name type="scientific">uncultured Dysgonomonas sp</name>
    <dbReference type="NCBI Taxonomy" id="206096"/>
    <lineage>
        <taxon>Bacteria</taxon>
        <taxon>Pseudomonadati</taxon>
        <taxon>Bacteroidota</taxon>
        <taxon>Bacteroidia</taxon>
        <taxon>Bacteroidales</taxon>
        <taxon>Dysgonomonadaceae</taxon>
        <taxon>Dysgonomonas</taxon>
        <taxon>environmental samples</taxon>
    </lineage>
</organism>
<protein>
    <recommendedName>
        <fullName evidence="2">HD/PDEase domain-containing protein</fullName>
    </recommendedName>
</protein>
<keyword evidence="1" id="KW-1133">Transmembrane helix</keyword>
<gene>
    <name evidence="3" type="ORF">KL86DYS2_12355</name>
</gene>
<sequence length="698" mass="80062">MAKIDYYISKIKIPTSVLFIAAIIIIVYFLPREGKYKYSYEDNRPWQYGLLTAPFKFHIHKSDAQIQEEKDSIMQTYQPYYLADATIEKKAISQVVQDARARSIPEDYITYINRKFTEIYKAGVISAEDYERIQQLNKKQLILRSETANKIAATRHIASFYTPRQAYEKIIDDAPAHIDIGRLKTFNLNNYLIANIIYDERMSLGIKNDMLQQVSLYDGEVQYGEKIIDRGEIVDARLKNILDSYIKEAEGKVGTKSKPGWLIMGELVMITLFVMALMIYLRFYRIEEYRNKKNVIFMLLMVVIFPVITGIMGDSKMFTLMYVIPFAIPTILIRTFIDSRTAITTHTITILICAIMFPLAQMAQFITVQMLVGYMCVFSLRNLSERSHLVVCALLILVTYIVSFTGWILCTEGDIALIKENSRVYIYFCINFVFVTFAYLLVYVCERVFGFMSEVSMIELSNTNRPLLQQLSEVAPGTFQHSMQVSTLVVAAAHRIGANATLVRTGALYHDIGKMVNPIFFTENQVEGIDPHAGLTEKESARIIIDHVAEGVRIAKKNNLPQQIIDFIETHHGKGKAKYFYNSYVNNHPDEIVDEEDFTYPGPNPFTRETAILMMADTVEAASRSLKENTKEAITELVNRLIDSQLSDGLFKNAPITFKDIEQVKEVFCDKLVSMRHLRVAYPELKRGENKVPREIEQ</sequence>
<dbReference type="CDD" id="cd00077">
    <property type="entry name" value="HDc"/>
    <property type="match status" value="1"/>
</dbReference>
<proteinExistence type="predicted"/>
<dbReference type="InterPro" id="IPR006675">
    <property type="entry name" value="HDIG_dom"/>
</dbReference>
<feature type="transmembrane region" description="Helical" evidence="1">
    <location>
        <begin position="387"/>
        <end position="412"/>
    </location>
</feature>
<dbReference type="PANTHER" id="PTHR36442:SF1">
    <property type="entry name" value="CYCLIC-DI-AMP PHOSPHODIESTERASE PGPH"/>
    <property type="match status" value="1"/>
</dbReference>
<name>A0A212JUP1_9BACT</name>
<dbReference type="SUPFAM" id="SSF109604">
    <property type="entry name" value="HD-domain/PDEase-like"/>
    <property type="match status" value="1"/>
</dbReference>
<feature type="domain" description="HD/PDEase" evidence="2">
    <location>
        <begin position="474"/>
        <end position="631"/>
    </location>
</feature>
<keyword evidence="1" id="KW-0812">Transmembrane</keyword>
<dbReference type="InterPro" id="IPR011621">
    <property type="entry name" value="Metal-dep_PHydrolase_7TM_intra"/>
</dbReference>
<feature type="transmembrane region" description="Helical" evidence="1">
    <location>
        <begin position="349"/>
        <end position="375"/>
    </location>
</feature>
<dbReference type="InterPro" id="IPR006674">
    <property type="entry name" value="HD_domain"/>
</dbReference>
<evidence type="ECO:0000259" key="2">
    <source>
        <dbReference type="SMART" id="SM00471"/>
    </source>
</evidence>
<dbReference type="InterPro" id="IPR052722">
    <property type="entry name" value="PgpH_phosphodiesterase"/>
</dbReference>
<feature type="transmembrane region" description="Helical" evidence="1">
    <location>
        <begin position="295"/>
        <end position="313"/>
    </location>
</feature>
<accession>A0A212JUP1</accession>
<feature type="transmembrane region" description="Helical" evidence="1">
    <location>
        <begin position="424"/>
        <end position="444"/>
    </location>
</feature>
<feature type="transmembrane region" description="Helical" evidence="1">
    <location>
        <begin position="319"/>
        <end position="337"/>
    </location>
</feature>
<evidence type="ECO:0000256" key="1">
    <source>
        <dbReference type="SAM" id="Phobius"/>
    </source>
</evidence>